<organism evidence="2 3">
    <name type="scientific">Niastella caeni</name>
    <dbReference type="NCBI Taxonomy" id="2569763"/>
    <lineage>
        <taxon>Bacteria</taxon>
        <taxon>Pseudomonadati</taxon>
        <taxon>Bacteroidota</taxon>
        <taxon>Chitinophagia</taxon>
        <taxon>Chitinophagales</taxon>
        <taxon>Chitinophagaceae</taxon>
        <taxon>Niastella</taxon>
    </lineage>
</organism>
<dbReference type="Proteomes" id="UP000306918">
    <property type="component" value="Unassembled WGS sequence"/>
</dbReference>
<gene>
    <name evidence="2" type="ORF">FAM09_26420</name>
</gene>
<feature type="signal peptide" evidence="1">
    <location>
        <begin position="1"/>
        <end position="32"/>
    </location>
</feature>
<evidence type="ECO:0000313" key="2">
    <source>
        <dbReference type="EMBL" id="THU32982.1"/>
    </source>
</evidence>
<dbReference type="InterPro" id="IPR034660">
    <property type="entry name" value="DinB/YfiT-like"/>
</dbReference>
<dbReference type="AlphaFoldDB" id="A0A4S8HJG0"/>
<dbReference type="Pfam" id="PF04978">
    <property type="entry name" value="MST"/>
    <property type="match status" value="1"/>
</dbReference>
<name>A0A4S8HJG0_9BACT</name>
<comment type="caution">
    <text evidence="2">The sequence shown here is derived from an EMBL/GenBank/DDBJ whole genome shotgun (WGS) entry which is preliminary data.</text>
</comment>
<dbReference type="PROSITE" id="PS51318">
    <property type="entry name" value="TAT"/>
    <property type="match status" value="1"/>
</dbReference>
<dbReference type="RefSeq" id="WP_136580172.1">
    <property type="nucleotide sequence ID" value="NZ_STFF01000010.1"/>
</dbReference>
<dbReference type="InterPro" id="IPR007061">
    <property type="entry name" value="MST-like"/>
</dbReference>
<feature type="chain" id="PRO_5020667489" evidence="1">
    <location>
        <begin position="33"/>
        <end position="215"/>
    </location>
</feature>
<dbReference type="SUPFAM" id="SSF109854">
    <property type="entry name" value="DinB/YfiT-like putative metalloenzymes"/>
    <property type="match status" value="1"/>
</dbReference>
<proteinExistence type="predicted"/>
<keyword evidence="1" id="KW-0732">Signal</keyword>
<evidence type="ECO:0000256" key="1">
    <source>
        <dbReference type="SAM" id="SignalP"/>
    </source>
</evidence>
<dbReference type="OrthoDB" id="117483at2"/>
<evidence type="ECO:0000313" key="3">
    <source>
        <dbReference type="Proteomes" id="UP000306918"/>
    </source>
</evidence>
<accession>A0A4S8HJG0</accession>
<protein>
    <submittedName>
        <fullName evidence="2">DUF664 domain-containing protein</fullName>
    </submittedName>
</protein>
<dbReference type="EMBL" id="STFF01000010">
    <property type="protein sequence ID" value="THU32982.1"/>
    <property type="molecule type" value="Genomic_DNA"/>
</dbReference>
<dbReference type="InterPro" id="IPR006311">
    <property type="entry name" value="TAT_signal"/>
</dbReference>
<sequence>MKAEITTNRRGFIKTTATLTAGLTALPTILMAAESTVEDGIHIIGPKEGFSPQIGTLVSMMNWMRETVLRSVKGMKQEELDYLHDPKSNTIGAMLLHLAATEVYYQGNTFEGLKEFKDKATWSIPMRLGEEGRKTIKGHDLAYYVNILTETREKTLTELRKRDDKWLMTVDPKFFGGQPTNNYCKWFHVVEHESNHNGQIKWIKGRLPGAAGGGD</sequence>
<dbReference type="Gene3D" id="1.20.120.450">
    <property type="entry name" value="dinb family like domain"/>
    <property type="match status" value="1"/>
</dbReference>
<reference evidence="2 3" key="1">
    <citation type="submission" date="2019-04" db="EMBL/GenBank/DDBJ databases">
        <title>Niastella caeni sp. nov., isolated from activated sludge.</title>
        <authorList>
            <person name="Sheng M."/>
        </authorList>
    </citation>
    <scope>NUCLEOTIDE SEQUENCE [LARGE SCALE GENOMIC DNA]</scope>
    <source>
        <strain evidence="2 3">HX-2-15</strain>
    </source>
</reference>
<keyword evidence="3" id="KW-1185">Reference proteome</keyword>